<keyword evidence="1" id="KW-0614">Plasmid</keyword>
<accession>A0A2K8T7F8</accession>
<dbReference type="Proteomes" id="UP000232003">
    <property type="component" value="Plasmid pNFSY06"/>
</dbReference>
<keyword evidence="2" id="KW-1185">Reference proteome</keyword>
<name>A0A2K8T7F8_9NOSO</name>
<protein>
    <submittedName>
        <fullName evidence="1">Uncharacterized protein</fullName>
    </submittedName>
</protein>
<dbReference type="KEGG" id="nfl:COO91_09808"/>
<sequence length="41" mass="4597">MRVEKFLENLTLKVIKGKAFGDCSNFLAYNSPVSAQSSHYC</sequence>
<evidence type="ECO:0000313" key="1">
    <source>
        <dbReference type="EMBL" id="AUB43627.1"/>
    </source>
</evidence>
<reference evidence="1 2" key="1">
    <citation type="submission" date="2017-11" db="EMBL/GenBank/DDBJ databases">
        <title>Complete genome of a free-living desiccation-tolerant cyanobacterium and its photosynthetic adaptation to extreme terrestrial habitat.</title>
        <authorList>
            <person name="Shang J."/>
        </authorList>
    </citation>
    <scope>NUCLEOTIDE SEQUENCE [LARGE SCALE GENOMIC DNA]</scope>
    <source>
        <strain evidence="1 2">CCNUN1</strain>
        <plasmid evidence="2">pnfsy06</plasmid>
    </source>
</reference>
<organism evidence="1 2">
    <name type="scientific">Nostoc flagelliforme CCNUN1</name>
    <dbReference type="NCBI Taxonomy" id="2038116"/>
    <lineage>
        <taxon>Bacteria</taxon>
        <taxon>Bacillati</taxon>
        <taxon>Cyanobacteriota</taxon>
        <taxon>Cyanophyceae</taxon>
        <taxon>Nostocales</taxon>
        <taxon>Nostocaceae</taxon>
        <taxon>Nostoc</taxon>
    </lineage>
</organism>
<dbReference type="EMBL" id="CP024791">
    <property type="protein sequence ID" value="AUB43627.1"/>
    <property type="molecule type" value="Genomic_DNA"/>
</dbReference>
<evidence type="ECO:0000313" key="2">
    <source>
        <dbReference type="Proteomes" id="UP000232003"/>
    </source>
</evidence>
<dbReference type="AlphaFoldDB" id="A0A2K8T7F8"/>
<geneLocation type="plasmid" evidence="2">
    <name>pnfsy06</name>
</geneLocation>
<gene>
    <name evidence="1" type="ORF">COO91_09808</name>
</gene>
<proteinExistence type="predicted"/>